<reference evidence="1" key="1">
    <citation type="submission" date="2021-06" db="EMBL/GenBank/DDBJ databases">
        <title>Parelaphostrongylus tenuis whole genome reference sequence.</title>
        <authorList>
            <person name="Garwood T.J."/>
            <person name="Larsen P.A."/>
            <person name="Fountain-Jones N.M."/>
            <person name="Garbe J.R."/>
            <person name="Macchietto M.G."/>
            <person name="Kania S.A."/>
            <person name="Gerhold R.W."/>
            <person name="Richards J.E."/>
            <person name="Wolf T.M."/>
        </authorList>
    </citation>
    <scope>NUCLEOTIDE SEQUENCE</scope>
    <source>
        <strain evidence="1">MNPRO001-30</strain>
        <tissue evidence="1">Meninges</tissue>
    </source>
</reference>
<name>A0AAD5MDF7_PARTN</name>
<keyword evidence="2" id="KW-1185">Reference proteome</keyword>
<gene>
    <name evidence="1" type="ORF">KIN20_001907</name>
</gene>
<sequence>MAFVAKRGSRPSERTSEECPPVFSEAVGKVFHHPSSFCRSKFLSHVMPFSSSDYESAEPGIWHFTDLMLWLSGIK</sequence>
<proteinExistence type="predicted"/>
<organism evidence="1 2">
    <name type="scientific">Parelaphostrongylus tenuis</name>
    <name type="common">Meningeal worm</name>
    <dbReference type="NCBI Taxonomy" id="148309"/>
    <lineage>
        <taxon>Eukaryota</taxon>
        <taxon>Metazoa</taxon>
        <taxon>Ecdysozoa</taxon>
        <taxon>Nematoda</taxon>
        <taxon>Chromadorea</taxon>
        <taxon>Rhabditida</taxon>
        <taxon>Rhabditina</taxon>
        <taxon>Rhabditomorpha</taxon>
        <taxon>Strongyloidea</taxon>
        <taxon>Metastrongylidae</taxon>
        <taxon>Parelaphostrongylus</taxon>
    </lineage>
</organism>
<accession>A0AAD5MDF7</accession>
<evidence type="ECO:0000313" key="1">
    <source>
        <dbReference type="EMBL" id="KAJ1346972.1"/>
    </source>
</evidence>
<protein>
    <submittedName>
        <fullName evidence="1">Uncharacterized protein</fullName>
    </submittedName>
</protein>
<comment type="caution">
    <text evidence="1">The sequence shown here is derived from an EMBL/GenBank/DDBJ whole genome shotgun (WGS) entry which is preliminary data.</text>
</comment>
<evidence type="ECO:0000313" key="2">
    <source>
        <dbReference type="Proteomes" id="UP001196413"/>
    </source>
</evidence>
<dbReference type="Proteomes" id="UP001196413">
    <property type="component" value="Unassembled WGS sequence"/>
</dbReference>
<dbReference type="AlphaFoldDB" id="A0AAD5MDF7"/>
<dbReference type="EMBL" id="JAHQIW010000248">
    <property type="protein sequence ID" value="KAJ1346972.1"/>
    <property type="molecule type" value="Genomic_DNA"/>
</dbReference>